<dbReference type="Proteomes" id="UP001200110">
    <property type="component" value="Unassembled WGS sequence"/>
</dbReference>
<comment type="caution">
    <text evidence="2">The sequence shown here is derived from an EMBL/GenBank/DDBJ whole genome shotgun (WGS) entry which is preliminary data.</text>
</comment>
<keyword evidence="3" id="KW-1185">Reference proteome</keyword>
<evidence type="ECO:0000256" key="1">
    <source>
        <dbReference type="SAM" id="MobiDB-lite"/>
    </source>
</evidence>
<dbReference type="RefSeq" id="WP_236997970.1">
    <property type="nucleotide sequence ID" value="NZ_JAKKOR010000007.1"/>
</dbReference>
<evidence type="ECO:0000313" key="3">
    <source>
        <dbReference type="Proteomes" id="UP001200110"/>
    </source>
</evidence>
<dbReference type="EMBL" id="JAKKOR010000007">
    <property type="protein sequence ID" value="MCF8588738.1"/>
    <property type="molecule type" value="Genomic_DNA"/>
</dbReference>
<feature type="compositionally biased region" description="Basic and acidic residues" evidence="1">
    <location>
        <begin position="173"/>
        <end position="202"/>
    </location>
</feature>
<gene>
    <name evidence="2" type="ORF">L5G33_09710</name>
</gene>
<protein>
    <submittedName>
        <fullName evidence="2">Uncharacterized protein</fullName>
    </submittedName>
</protein>
<organism evidence="2 3">
    <name type="scientific">Gordonia liuliyuniae</name>
    <dbReference type="NCBI Taxonomy" id="2911517"/>
    <lineage>
        <taxon>Bacteria</taxon>
        <taxon>Bacillati</taxon>
        <taxon>Actinomycetota</taxon>
        <taxon>Actinomycetes</taxon>
        <taxon>Mycobacteriales</taxon>
        <taxon>Gordoniaceae</taxon>
        <taxon>Gordonia</taxon>
    </lineage>
</organism>
<name>A0ABS9IT68_9ACTN</name>
<feature type="region of interest" description="Disordered" evidence="1">
    <location>
        <begin position="154"/>
        <end position="235"/>
    </location>
</feature>
<proteinExistence type="predicted"/>
<reference evidence="2 3" key="1">
    <citation type="submission" date="2022-01" db="EMBL/GenBank/DDBJ databases">
        <authorList>
            <person name="Huang Y."/>
        </authorList>
    </citation>
    <scope>NUCLEOTIDE SEQUENCE [LARGE SCALE GENOMIC DNA]</scope>
    <source>
        <strain evidence="2 3">HY366</strain>
    </source>
</reference>
<accession>A0ABS9IT68</accession>
<evidence type="ECO:0000313" key="2">
    <source>
        <dbReference type="EMBL" id="MCF8588738.1"/>
    </source>
</evidence>
<sequence>MSRPPTSDWSESPNYDKLQAAVDAVADLPALKRVHELTKDARGKPGAVQDAAIYPIRITGEDPAGLVEKPGDQYVMVRLNGHPVTYYVRAGLTDDGPVVVSLVVDSGGGHLTHDGLRRIPLKRLAAVAARLHVNPRDDHASDLVLPDLPAADLVARPEAEPKRKRGRPGRTPEQLREVARIAERARREGAPMHRAVSEELHLSESTARRAIQHATDAGYRKRTRPSQKPSKENGQ</sequence>